<dbReference type="EMBL" id="DVFT01000111">
    <property type="protein sequence ID" value="HIQ96407.1"/>
    <property type="molecule type" value="Genomic_DNA"/>
</dbReference>
<dbReference type="GO" id="GO:0006355">
    <property type="term" value="P:regulation of DNA-templated transcription"/>
    <property type="evidence" value="ECO:0007669"/>
    <property type="project" value="InterPro"/>
</dbReference>
<dbReference type="SMART" id="SM00100">
    <property type="entry name" value="cNMP"/>
    <property type="match status" value="1"/>
</dbReference>
<dbReference type="SUPFAM" id="SSF51206">
    <property type="entry name" value="cAMP-binding domain-like"/>
    <property type="match status" value="1"/>
</dbReference>
<keyword evidence="1" id="KW-0805">Transcription regulation</keyword>
<evidence type="ECO:0000256" key="1">
    <source>
        <dbReference type="ARBA" id="ARBA00023015"/>
    </source>
</evidence>
<evidence type="ECO:0000259" key="4">
    <source>
        <dbReference type="PROSITE" id="PS50042"/>
    </source>
</evidence>
<name>A0A9D0ZUV8_9FIRM</name>
<organism evidence="6 7">
    <name type="scientific">Candidatus Limivivens merdigallinarum</name>
    <dbReference type="NCBI Taxonomy" id="2840859"/>
    <lineage>
        <taxon>Bacteria</taxon>
        <taxon>Bacillati</taxon>
        <taxon>Bacillota</taxon>
        <taxon>Clostridia</taxon>
        <taxon>Lachnospirales</taxon>
        <taxon>Lachnospiraceae</taxon>
        <taxon>Lachnospiraceae incertae sedis</taxon>
        <taxon>Candidatus Limivivens</taxon>
    </lineage>
</organism>
<dbReference type="Gene3D" id="2.60.120.10">
    <property type="entry name" value="Jelly Rolls"/>
    <property type="match status" value="1"/>
</dbReference>
<dbReference type="InterPro" id="IPR018490">
    <property type="entry name" value="cNMP-bd_dom_sf"/>
</dbReference>
<reference evidence="6" key="2">
    <citation type="journal article" date="2021" name="PeerJ">
        <title>Extensive microbial diversity within the chicken gut microbiome revealed by metagenomics and culture.</title>
        <authorList>
            <person name="Gilroy R."/>
            <person name="Ravi A."/>
            <person name="Getino M."/>
            <person name="Pursley I."/>
            <person name="Horton D.L."/>
            <person name="Alikhan N.F."/>
            <person name="Baker D."/>
            <person name="Gharbi K."/>
            <person name="Hall N."/>
            <person name="Watson M."/>
            <person name="Adriaenssens E.M."/>
            <person name="Foster-Nyarko E."/>
            <person name="Jarju S."/>
            <person name="Secka A."/>
            <person name="Antonio M."/>
            <person name="Oren A."/>
            <person name="Chaudhuri R.R."/>
            <person name="La Ragione R."/>
            <person name="Hildebrand F."/>
            <person name="Pallen M.J."/>
        </authorList>
    </citation>
    <scope>NUCLEOTIDE SEQUENCE</scope>
    <source>
        <strain evidence="6">ChiSjej3B21-11622</strain>
    </source>
</reference>
<dbReference type="InterPro" id="IPR014710">
    <property type="entry name" value="RmlC-like_jellyroll"/>
</dbReference>
<feature type="domain" description="Cyclic nucleotide-binding" evidence="4">
    <location>
        <begin position="25"/>
        <end position="129"/>
    </location>
</feature>
<dbReference type="GO" id="GO:0003677">
    <property type="term" value="F:DNA binding"/>
    <property type="evidence" value="ECO:0007669"/>
    <property type="project" value="UniProtKB-KW"/>
</dbReference>
<gene>
    <name evidence="6" type="ORF">IAB26_07590</name>
</gene>
<evidence type="ECO:0000256" key="2">
    <source>
        <dbReference type="ARBA" id="ARBA00023125"/>
    </source>
</evidence>
<evidence type="ECO:0000256" key="3">
    <source>
        <dbReference type="ARBA" id="ARBA00023163"/>
    </source>
</evidence>
<dbReference type="CDD" id="cd00038">
    <property type="entry name" value="CAP_ED"/>
    <property type="match status" value="1"/>
</dbReference>
<dbReference type="InterPro" id="IPR012318">
    <property type="entry name" value="HTH_CRP"/>
</dbReference>
<evidence type="ECO:0000313" key="7">
    <source>
        <dbReference type="Proteomes" id="UP000886886"/>
    </source>
</evidence>
<dbReference type="SUPFAM" id="SSF46785">
    <property type="entry name" value="Winged helix' DNA-binding domain"/>
    <property type="match status" value="1"/>
</dbReference>
<dbReference type="PROSITE" id="PS51063">
    <property type="entry name" value="HTH_CRP_2"/>
    <property type="match status" value="1"/>
</dbReference>
<keyword evidence="3" id="KW-0804">Transcription</keyword>
<proteinExistence type="predicted"/>
<dbReference type="Proteomes" id="UP000886886">
    <property type="component" value="Unassembled WGS sequence"/>
</dbReference>
<sequence length="229" mass="26241">MLIPRYYFADDFSDFYETFLKSPHEEKVFPKGSFLWSPGEPFTRVFYLQSGIAQTLVQHENGAQKIQSFHGAGTIFPVPHRLEFKIEQSIVTRALLDVKAFSFAKSDFLAMMDASPALCRRIINWYAAYVNLLIYEGAHQEYNPSFLKLCNLLYLFCQNSKDHSPGVIDLTQENIADILTISRVNAARGLLRLRDEGIIIPHRKWMEVVNFSKLASYCSQETLLPEDCG</sequence>
<dbReference type="Pfam" id="PF00027">
    <property type="entry name" value="cNMP_binding"/>
    <property type="match status" value="1"/>
</dbReference>
<feature type="domain" description="HTH crp-type" evidence="5">
    <location>
        <begin position="143"/>
        <end position="212"/>
    </location>
</feature>
<dbReference type="PROSITE" id="PS50042">
    <property type="entry name" value="CNMP_BINDING_3"/>
    <property type="match status" value="1"/>
</dbReference>
<accession>A0A9D0ZUV8</accession>
<protein>
    <submittedName>
        <fullName evidence="6">Crp/Fnr family transcriptional regulator</fullName>
    </submittedName>
</protein>
<evidence type="ECO:0000313" key="6">
    <source>
        <dbReference type="EMBL" id="HIQ96407.1"/>
    </source>
</evidence>
<evidence type="ECO:0000259" key="5">
    <source>
        <dbReference type="PROSITE" id="PS51063"/>
    </source>
</evidence>
<dbReference type="AlphaFoldDB" id="A0A9D0ZUV8"/>
<dbReference type="InterPro" id="IPR000595">
    <property type="entry name" value="cNMP-bd_dom"/>
</dbReference>
<dbReference type="InterPro" id="IPR036390">
    <property type="entry name" value="WH_DNA-bd_sf"/>
</dbReference>
<comment type="caution">
    <text evidence="6">The sequence shown here is derived from an EMBL/GenBank/DDBJ whole genome shotgun (WGS) entry which is preliminary data.</text>
</comment>
<dbReference type="Pfam" id="PF13545">
    <property type="entry name" value="HTH_Crp_2"/>
    <property type="match status" value="1"/>
</dbReference>
<reference evidence="6" key="1">
    <citation type="submission" date="2020-10" db="EMBL/GenBank/DDBJ databases">
        <authorList>
            <person name="Gilroy R."/>
        </authorList>
    </citation>
    <scope>NUCLEOTIDE SEQUENCE</scope>
    <source>
        <strain evidence="6">ChiSjej3B21-11622</strain>
    </source>
</reference>
<keyword evidence="2" id="KW-0238">DNA-binding</keyword>